<gene>
    <name evidence="1" type="ORF">DPMN_108587</name>
</gene>
<accession>A0A9D4K955</accession>
<reference evidence="1" key="1">
    <citation type="journal article" date="2019" name="bioRxiv">
        <title>The Genome of the Zebra Mussel, Dreissena polymorpha: A Resource for Invasive Species Research.</title>
        <authorList>
            <person name="McCartney M.A."/>
            <person name="Auch B."/>
            <person name="Kono T."/>
            <person name="Mallez S."/>
            <person name="Zhang Y."/>
            <person name="Obille A."/>
            <person name="Becker A."/>
            <person name="Abrahante J.E."/>
            <person name="Garbe J."/>
            <person name="Badalamenti J.P."/>
            <person name="Herman A."/>
            <person name="Mangelson H."/>
            <person name="Liachko I."/>
            <person name="Sullivan S."/>
            <person name="Sone E.D."/>
            <person name="Koren S."/>
            <person name="Silverstein K.A.T."/>
            <person name="Beckman K.B."/>
            <person name="Gohl D.M."/>
        </authorList>
    </citation>
    <scope>NUCLEOTIDE SEQUENCE</scope>
    <source>
        <strain evidence="1">Duluth1</strain>
        <tissue evidence="1">Whole animal</tissue>
    </source>
</reference>
<proteinExistence type="predicted"/>
<dbReference type="AlphaFoldDB" id="A0A9D4K955"/>
<evidence type="ECO:0000313" key="2">
    <source>
        <dbReference type="Proteomes" id="UP000828390"/>
    </source>
</evidence>
<sequence>MLKGTCWNYWRTWLVECHQRKCDPTPTSCVRQYTGAIATTSYTEISSLRIC</sequence>
<comment type="caution">
    <text evidence="1">The sequence shown here is derived from an EMBL/GenBank/DDBJ whole genome shotgun (WGS) entry which is preliminary data.</text>
</comment>
<protein>
    <submittedName>
        <fullName evidence="1">Uncharacterized protein</fullName>
    </submittedName>
</protein>
<dbReference type="EMBL" id="JAIWYP010000004">
    <property type="protein sequence ID" value="KAH3835239.1"/>
    <property type="molecule type" value="Genomic_DNA"/>
</dbReference>
<organism evidence="1 2">
    <name type="scientific">Dreissena polymorpha</name>
    <name type="common">Zebra mussel</name>
    <name type="synonym">Mytilus polymorpha</name>
    <dbReference type="NCBI Taxonomy" id="45954"/>
    <lineage>
        <taxon>Eukaryota</taxon>
        <taxon>Metazoa</taxon>
        <taxon>Spiralia</taxon>
        <taxon>Lophotrochozoa</taxon>
        <taxon>Mollusca</taxon>
        <taxon>Bivalvia</taxon>
        <taxon>Autobranchia</taxon>
        <taxon>Heteroconchia</taxon>
        <taxon>Euheterodonta</taxon>
        <taxon>Imparidentia</taxon>
        <taxon>Neoheterodontei</taxon>
        <taxon>Myida</taxon>
        <taxon>Dreissenoidea</taxon>
        <taxon>Dreissenidae</taxon>
        <taxon>Dreissena</taxon>
    </lineage>
</organism>
<evidence type="ECO:0000313" key="1">
    <source>
        <dbReference type="EMBL" id="KAH3835239.1"/>
    </source>
</evidence>
<reference evidence="1" key="2">
    <citation type="submission" date="2020-11" db="EMBL/GenBank/DDBJ databases">
        <authorList>
            <person name="McCartney M.A."/>
            <person name="Auch B."/>
            <person name="Kono T."/>
            <person name="Mallez S."/>
            <person name="Becker A."/>
            <person name="Gohl D.M."/>
            <person name="Silverstein K.A.T."/>
            <person name="Koren S."/>
            <person name="Bechman K.B."/>
            <person name="Herman A."/>
            <person name="Abrahante J.E."/>
            <person name="Garbe J."/>
        </authorList>
    </citation>
    <scope>NUCLEOTIDE SEQUENCE</scope>
    <source>
        <strain evidence="1">Duluth1</strain>
        <tissue evidence="1">Whole animal</tissue>
    </source>
</reference>
<keyword evidence="2" id="KW-1185">Reference proteome</keyword>
<dbReference type="Proteomes" id="UP000828390">
    <property type="component" value="Unassembled WGS sequence"/>
</dbReference>
<name>A0A9D4K955_DREPO</name>